<feature type="compositionally biased region" description="Basic and acidic residues" evidence="2">
    <location>
        <begin position="51"/>
        <end position="60"/>
    </location>
</feature>
<organism evidence="3">
    <name type="scientific">Aegilops tauschii</name>
    <name type="common">Tausch's goatgrass</name>
    <name type="synonym">Aegilops squarrosa</name>
    <dbReference type="NCBI Taxonomy" id="37682"/>
    <lineage>
        <taxon>Eukaryota</taxon>
        <taxon>Viridiplantae</taxon>
        <taxon>Streptophyta</taxon>
        <taxon>Embryophyta</taxon>
        <taxon>Tracheophyta</taxon>
        <taxon>Spermatophyta</taxon>
        <taxon>Magnoliopsida</taxon>
        <taxon>Liliopsida</taxon>
        <taxon>Poales</taxon>
        <taxon>Poaceae</taxon>
        <taxon>BOP clade</taxon>
        <taxon>Pooideae</taxon>
        <taxon>Triticodae</taxon>
        <taxon>Triticeae</taxon>
        <taxon>Triticinae</taxon>
        <taxon>Aegilops</taxon>
    </lineage>
</organism>
<dbReference type="PANTHER" id="PTHR33063">
    <property type="entry name" value="OS02G0583500 PROTEIN"/>
    <property type="match status" value="1"/>
</dbReference>
<dbReference type="PANTHER" id="PTHR33063:SF16">
    <property type="entry name" value="OS02G0241300 PROTEIN"/>
    <property type="match status" value="1"/>
</dbReference>
<evidence type="ECO:0000313" key="3">
    <source>
        <dbReference type="EnsemblPlants" id="EMT04788"/>
    </source>
</evidence>
<dbReference type="Pfam" id="PF03004">
    <property type="entry name" value="Transposase_24"/>
    <property type="match status" value="1"/>
</dbReference>
<evidence type="ECO:0000256" key="2">
    <source>
        <dbReference type="SAM" id="MobiDB-lite"/>
    </source>
</evidence>
<evidence type="ECO:0008006" key="4">
    <source>
        <dbReference type="Google" id="ProtNLM"/>
    </source>
</evidence>
<keyword evidence="1" id="KW-0175">Coiled coil</keyword>
<dbReference type="EnsemblPlants" id="EMT04788">
    <property type="protein sequence ID" value="EMT04788"/>
    <property type="gene ID" value="F775_33055"/>
</dbReference>
<evidence type="ECO:0000256" key="1">
    <source>
        <dbReference type="SAM" id="Coils"/>
    </source>
</evidence>
<feature type="region of interest" description="Disordered" evidence="2">
    <location>
        <begin position="98"/>
        <end position="151"/>
    </location>
</feature>
<sequence length="493" mass="55640">MARRTRPNMRPTIEEPLTEYEKVRARNMMRNNRMFQSLGIGAIASMIRKTNDVQEGRSDEVQEGSGVINDDPEYNPKEDEVIDGEEVDDVAVKKSVKALKESRTKRPGVKKTVSKKKKSSETSVAMPPGRVMAPAPGQKKRILEPDEPAPDRVTRHKAKMATATHHQESLLRMDSETSVQMGDELPPMDEGTTLRMDGSDAMTTKTRLRKGKGLERITKSLGSKVPIQIAEGMKRPEKPLQEAKLASECGLVARSHLPMNTDSETIKTKCKDILQKNSKNRRHQIKKKYFHTIAANKVSIKSPVPDLTDGQWQALVEMWSTPRQKETCVSNKMNREKVIYNQRTGSRHYTAHIFATKEERKGEELPAIYLFKATHNSKKHGFSEPVKTAIKLERSKLQAEVIQEELAAIKMKTEEAEAARDKELELLRKKSQEQDEKLAHLMALFGAKFVAFCTWQVKLGALVSLGSCEPGSTCEPGSILHFALIRLQRIYNF</sequence>
<feature type="region of interest" description="Disordered" evidence="2">
    <location>
        <begin position="51"/>
        <end position="81"/>
    </location>
</feature>
<proteinExistence type="predicted"/>
<feature type="compositionally biased region" description="Basic and acidic residues" evidence="2">
    <location>
        <begin position="141"/>
        <end position="151"/>
    </location>
</feature>
<accession>M8BDG9</accession>
<feature type="coiled-coil region" evidence="1">
    <location>
        <begin position="392"/>
        <end position="422"/>
    </location>
</feature>
<name>M8BDG9_AEGTA</name>
<dbReference type="AlphaFoldDB" id="M8BDG9"/>
<dbReference type="InterPro" id="IPR004252">
    <property type="entry name" value="Probable_transposase_24"/>
</dbReference>
<protein>
    <recommendedName>
        <fullName evidence="4">Transposase Tnp1/En/Spm-like domain-containing protein</fullName>
    </recommendedName>
</protein>
<reference evidence="3" key="1">
    <citation type="submission" date="2015-06" db="UniProtKB">
        <authorList>
            <consortium name="EnsemblPlants"/>
        </authorList>
    </citation>
    <scope>IDENTIFICATION</scope>
</reference>
<feature type="compositionally biased region" description="Basic residues" evidence="2">
    <location>
        <begin position="105"/>
        <end position="118"/>
    </location>
</feature>